<evidence type="ECO:0000313" key="3">
    <source>
        <dbReference type="Proteomes" id="UP001190700"/>
    </source>
</evidence>
<reference evidence="2 3" key="1">
    <citation type="journal article" date="2015" name="Genome Biol. Evol.">
        <title>Comparative Genomics of a Bacterivorous Green Alga Reveals Evolutionary Causalities and Consequences of Phago-Mixotrophic Mode of Nutrition.</title>
        <authorList>
            <person name="Burns J.A."/>
            <person name="Paasch A."/>
            <person name="Narechania A."/>
            <person name="Kim E."/>
        </authorList>
    </citation>
    <scope>NUCLEOTIDE SEQUENCE [LARGE SCALE GENOMIC DNA]</scope>
    <source>
        <strain evidence="2 3">PLY_AMNH</strain>
    </source>
</reference>
<protein>
    <submittedName>
        <fullName evidence="2">Uncharacterized protein</fullName>
    </submittedName>
</protein>
<evidence type="ECO:0000256" key="1">
    <source>
        <dbReference type="SAM" id="MobiDB-lite"/>
    </source>
</evidence>
<feature type="compositionally biased region" description="Polar residues" evidence="1">
    <location>
        <begin position="329"/>
        <end position="341"/>
    </location>
</feature>
<dbReference type="Proteomes" id="UP001190700">
    <property type="component" value="Unassembled WGS sequence"/>
</dbReference>
<sequence length="365" mass="39265">MYGAFNPEAIENDMYALQFQQAPDNDESEKFDPMCLLAGGKPEIVSGFAACSFCECDGDPDEHAIHEYTEYLQPRDADMAAFRVGGAVHDSVAFNTFGARTDAPLPAAPPPSPAAQVSETSGDVDSVSMFPIDPLQPTQVDRKFADFIGKTVLTVTAEDAEPPESRKCMSFGLTSDTVEGTASVDADRSYDGMSADTGTDGVMQDRRVLESVVCRARARTHRGTTSFFTALHFFAVRTLLAIATTAAPITGEVFGGASDTTPPPVGGVSIQSAALTMYRGHYMYRYQGHRQSVLGGWIPPSPPISQYESSSSSEEEEEEPSPPTIDTDMPSTSSFPSTNNFQHHRRLQSGQHSDATGPQDRCTCG</sequence>
<dbReference type="AlphaFoldDB" id="A0AAE0L892"/>
<comment type="caution">
    <text evidence="2">The sequence shown here is derived from an EMBL/GenBank/DDBJ whole genome shotgun (WGS) entry which is preliminary data.</text>
</comment>
<evidence type="ECO:0000313" key="2">
    <source>
        <dbReference type="EMBL" id="KAK3275419.1"/>
    </source>
</evidence>
<name>A0AAE0L892_9CHLO</name>
<feature type="region of interest" description="Disordered" evidence="1">
    <location>
        <begin position="297"/>
        <end position="365"/>
    </location>
</feature>
<dbReference type="EMBL" id="LGRX02007237">
    <property type="protein sequence ID" value="KAK3275419.1"/>
    <property type="molecule type" value="Genomic_DNA"/>
</dbReference>
<organism evidence="2 3">
    <name type="scientific">Cymbomonas tetramitiformis</name>
    <dbReference type="NCBI Taxonomy" id="36881"/>
    <lineage>
        <taxon>Eukaryota</taxon>
        <taxon>Viridiplantae</taxon>
        <taxon>Chlorophyta</taxon>
        <taxon>Pyramimonadophyceae</taxon>
        <taxon>Pyramimonadales</taxon>
        <taxon>Pyramimonadaceae</taxon>
        <taxon>Cymbomonas</taxon>
    </lineage>
</organism>
<proteinExistence type="predicted"/>
<keyword evidence="3" id="KW-1185">Reference proteome</keyword>
<gene>
    <name evidence="2" type="ORF">CYMTET_16453</name>
</gene>
<accession>A0AAE0L892</accession>